<proteinExistence type="predicted"/>
<evidence type="ECO:0000313" key="2">
    <source>
        <dbReference type="Proteomes" id="UP000824881"/>
    </source>
</evidence>
<organism evidence="1 2">
    <name type="scientific">Pleurotus cornucopiae</name>
    <name type="common">Cornucopia mushroom</name>
    <dbReference type="NCBI Taxonomy" id="5321"/>
    <lineage>
        <taxon>Eukaryota</taxon>
        <taxon>Fungi</taxon>
        <taxon>Dikarya</taxon>
        <taxon>Basidiomycota</taxon>
        <taxon>Agaricomycotina</taxon>
        <taxon>Agaricomycetes</taxon>
        <taxon>Agaricomycetidae</taxon>
        <taxon>Agaricales</taxon>
        <taxon>Pleurotineae</taxon>
        <taxon>Pleurotaceae</taxon>
        <taxon>Pleurotus</taxon>
    </lineage>
</organism>
<dbReference type="EMBL" id="WQMT02000002">
    <property type="protein sequence ID" value="KAG9225797.1"/>
    <property type="molecule type" value="Genomic_DNA"/>
</dbReference>
<comment type="caution">
    <text evidence="1">The sequence shown here is derived from an EMBL/GenBank/DDBJ whole genome shotgun (WGS) entry which is preliminary data.</text>
</comment>
<reference evidence="1 2" key="1">
    <citation type="journal article" date="2021" name="Appl. Environ. Microbiol.">
        <title>Genetic linkage and physical mapping for an oyster mushroom Pleurotus cornucopiae and QTL analysis for the trait cap color.</title>
        <authorList>
            <person name="Zhang Y."/>
            <person name="Gao W."/>
            <person name="Sonnenberg A."/>
            <person name="Chen Q."/>
            <person name="Zhang J."/>
            <person name="Huang C."/>
        </authorList>
    </citation>
    <scope>NUCLEOTIDE SEQUENCE [LARGE SCALE GENOMIC DNA]</scope>
    <source>
        <strain evidence="1">CCMSSC00406</strain>
    </source>
</reference>
<sequence length="296" mass="32696">MQTTEDIGSVAAIITSPPFITVDGLVNLRDALASKASTGFSGQIARPSYIYRSGEPAKVTDQGKAQFMALGIKKVFDLRSQTEIKSYQAPPLEIDGVEVVNCPIMKDQAFDPASLAKRCHNLFSIESTAWNALILERLSSFDTDEVKTFLALYFSFLKAGGPSVELILRHIRDQKDHPCLIHCTAGKDRTGVFVALIQLLAGMGEEDIINDYALTTYGLQPLLPTLLKRFEANEVYKNNWSGALNMATAKAETFRAFLTAFREKYGTAEQYIKDKTSLNDDDIEIIRANLLTPASE</sequence>
<accession>A0ACB7J5P0</accession>
<gene>
    <name evidence="1" type="ORF">CCMSSC00406_0007807</name>
</gene>
<dbReference type="Proteomes" id="UP000824881">
    <property type="component" value="Unassembled WGS sequence"/>
</dbReference>
<keyword evidence="2" id="KW-1185">Reference proteome</keyword>
<evidence type="ECO:0000313" key="1">
    <source>
        <dbReference type="EMBL" id="KAG9225797.1"/>
    </source>
</evidence>
<protein>
    <submittedName>
        <fullName evidence="1">Uncharacterized protein</fullName>
    </submittedName>
</protein>
<name>A0ACB7J5P0_PLECO</name>